<comment type="similarity">
    <text evidence="1">Belongs to the ependymin family.</text>
</comment>
<protein>
    <submittedName>
        <fullName evidence="4">Mammalian ependymin-related protein 1-like</fullName>
    </submittedName>
</protein>
<feature type="signal peptide" evidence="2">
    <location>
        <begin position="1"/>
        <end position="18"/>
    </location>
</feature>
<keyword evidence="3" id="KW-1185">Reference proteome</keyword>
<organism evidence="3 4">
    <name type="scientific">Branchiostoma belcheri</name>
    <name type="common">Amphioxus</name>
    <dbReference type="NCBI Taxonomy" id="7741"/>
    <lineage>
        <taxon>Eukaryota</taxon>
        <taxon>Metazoa</taxon>
        <taxon>Chordata</taxon>
        <taxon>Cephalochordata</taxon>
        <taxon>Leptocardii</taxon>
        <taxon>Amphioxiformes</taxon>
        <taxon>Branchiostomatidae</taxon>
        <taxon>Branchiostoma</taxon>
    </lineage>
</organism>
<dbReference type="GO" id="GO:0007160">
    <property type="term" value="P:cell-matrix adhesion"/>
    <property type="evidence" value="ECO:0007669"/>
    <property type="project" value="InterPro"/>
</dbReference>
<dbReference type="RefSeq" id="XP_019641966.1">
    <property type="nucleotide sequence ID" value="XM_019786407.1"/>
</dbReference>
<dbReference type="GO" id="GO:0005576">
    <property type="term" value="C:extracellular region"/>
    <property type="evidence" value="ECO:0007669"/>
    <property type="project" value="InterPro"/>
</dbReference>
<dbReference type="Pfam" id="PF00811">
    <property type="entry name" value="Ependymin"/>
    <property type="match status" value="1"/>
</dbReference>
<evidence type="ECO:0000313" key="3">
    <source>
        <dbReference type="Proteomes" id="UP000515135"/>
    </source>
</evidence>
<feature type="chain" id="PRO_5027626401" evidence="2">
    <location>
        <begin position="19"/>
        <end position="216"/>
    </location>
</feature>
<dbReference type="PANTHER" id="PTHR10697">
    <property type="entry name" value="MAMMALIAN EPENDYMIN-RELATED PROTEIN 1"/>
    <property type="match status" value="1"/>
</dbReference>
<dbReference type="GO" id="GO:0005764">
    <property type="term" value="C:lysosome"/>
    <property type="evidence" value="ECO:0007669"/>
    <property type="project" value="TreeGrafter"/>
</dbReference>
<dbReference type="GeneID" id="109483399"/>
<dbReference type="GO" id="GO:0005509">
    <property type="term" value="F:calcium ion binding"/>
    <property type="evidence" value="ECO:0007669"/>
    <property type="project" value="InterPro"/>
</dbReference>
<dbReference type="InterPro" id="IPR001299">
    <property type="entry name" value="Ependymin"/>
</dbReference>
<dbReference type="KEGG" id="bbel:109483399"/>
<proteinExistence type="inferred from homology"/>
<dbReference type="PANTHER" id="PTHR10697:SF13">
    <property type="entry name" value="RICIN B LECTIN DOMAIN-CONTAINING PROTEIN"/>
    <property type="match status" value="1"/>
</dbReference>
<reference evidence="4" key="1">
    <citation type="submission" date="2025-08" db="UniProtKB">
        <authorList>
            <consortium name="RefSeq"/>
        </authorList>
    </citation>
    <scope>IDENTIFICATION</scope>
    <source>
        <tissue evidence="4">Gonad</tissue>
    </source>
</reference>
<name>A0A6P5AJ28_BRABE</name>
<sequence length="216" mass="23553">MLVFVAVAFLLGECPTTAAPVDDPTHCCMPKQWSGTMGIISGSVSGGKPSTKNQTIMEYYDYDKMKVALVDVRGTYRIVEDHNKGVSYTITSNQCTTSKLTEKLYNCIPTNTTFLGSYTYGGPQGLKVYEYSVDTIVPGLLGRASFSVDNCLPVVETIINTGNDPYIDAIGFVNMEMTIKDPSVFDVPSPPCPADTELGNVVTMPTRRRAIFGRFP</sequence>
<gene>
    <name evidence="4" type="primary">LOC109483399</name>
</gene>
<keyword evidence="2" id="KW-0732">Signal</keyword>
<dbReference type="OrthoDB" id="10001248at2759"/>
<evidence type="ECO:0000256" key="1">
    <source>
        <dbReference type="ARBA" id="ARBA00010771"/>
    </source>
</evidence>
<accession>A0A6P5AJ28</accession>
<dbReference type="Proteomes" id="UP000515135">
    <property type="component" value="Unplaced"/>
</dbReference>
<evidence type="ECO:0000256" key="2">
    <source>
        <dbReference type="SAM" id="SignalP"/>
    </source>
</evidence>
<evidence type="ECO:0000313" key="4">
    <source>
        <dbReference type="RefSeq" id="XP_019641966.1"/>
    </source>
</evidence>
<dbReference type="AlphaFoldDB" id="A0A6P5AJ28"/>